<dbReference type="KEGG" id="fmr:Fuma_01900"/>
<evidence type="ECO:0000313" key="2">
    <source>
        <dbReference type="Proteomes" id="UP000187735"/>
    </source>
</evidence>
<keyword evidence="2" id="KW-1185">Reference proteome</keyword>
<name>A0A1P8WE08_9PLAN</name>
<gene>
    <name evidence="1" type="ORF">Fuma_01900</name>
</gene>
<sequence>MPSLNDHSMYEIDDNLFDDEVLIDDSTTLPRDDSGLPLDTDYWVCICGHENEGTDRCEACDEFLHERDWYWDSFRP</sequence>
<proteinExistence type="predicted"/>
<dbReference type="RefSeq" id="WP_077023932.1">
    <property type="nucleotide sequence ID" value="NZ_CP017641.1"/>
</dbReference>
<reference evidence="1 2" key="1">
    <citation type="journal article" date="2016" name="Front. Microbiol.">
        <title>Fuerstia marisgermanicae gen. nov., sp. nov., an Unusual Member of the Phylum Planctomycetes from the German Wadden Sea.</title>
        <authorList>
            <person name="Kohn T."/>
            <person name="Heuer A."/>
            <person name="Jogler M."/>
            <person name="Vollmers J."/>
            <person name="Boedeker C."/>
            <person name="Bunk B."/>
            <person name="Rast P."/>
            <person name="Borchert D."/>
            <person name="Glockner I."/>
            <person name="Freese H.M."/>
            <person name="Klenk H.P."/>
            <person name="Overmann J."/>
            <person name="Kaster A.K."/>
            <person name="Rohde M."/>
            <person name="Wiegand S."/>
            <person name="Jogler C."/>
        </authorList>
    </citation>
    <scope>NUCLEOTIDE SEQUENCE [LARGE SCALE GENOMIC DNA]</scope>
    <source>
        <strain evidence="1 2">NH11</strain>
    </source>
</reference>
<dbReference type="STRING" id="1891926.Fuma_01900"/>
<dbReference type="EMBL" id="CP017641">
    <property type="protein sequence ID" value="APZ92290.1"/>
    <property type="molecule type" value="Genomic_DNA"/>
</dbReference>
<accession>A0A1P8WE08</accession>
<protein>
    <submittedName>
        <fullName evidence="1">Uncharacterized protein</fullName>
    </submittedName>
</protein>
<organism evidence="1 2">
    <name type="scientific">Fuerstiella marisgermanici</name>
    <dbReference type="NCBI Taxonomy" id="1891926"/>
    <lineage>
        <taxon>Bacteria</taxon>
        <taxon>Pseudomonadati</taxon>
        <taxon>Planctomycetota</taxon>
        <taxon>Planctomycetia</taxon>
        <taxon>Planctomycetales</taxon>
        <taxon>Planctomycetaceae</taxon>
        <taxon>Fuerstiella</taxon>
    </lineage>
</organism>
<dbReference type="Proteomes" id="UP000187735">
    <property type="component" value="Chromosome"/>
</dbReference>
<evidence type="ECO:0000313" key="1">
    <source>
        <dbReference type="EMBL" id="APZ92290.1"/>
    </source>
</evidence>
<dbReference type="AlphaFoldDB" id="A0A1P8WE08"/>